<sequence>MTKRPSLFLMVQDGTAEEGEEATTLEGQVGKQSTPSPLSVPLDLAPAHPVRNFPERTRRLPKGSFSDTVPLLIKLSPH</sequence>
<accession>A0AAV7MKI1</accession>
<evidence type="ECO:0000313" key="3">
    <source>
        <dbReference type="Proteomes" id="UP001066276"/>
    </source>
</evidence>
<comment type="caution">
    <text evidence="2">The sequence shown here is derived from an EMBL/GenBank/DDBJ whole genome shotgun (WGS) entry which is preliminary data.</text>
</comment>
<feature type="region of interest" description="Disordered" evidence="1">
    <location>
        <begin position="1"/>
        <end position="43"/>
    </location>
</feature>
<name>A0AAV7MKI1_PLEWA</name>
<proteinExistence type="predicted"/>
<dbReference type="AlphaFoldDB" id="A0AAV7MKI1"/>
<evidence type="ECO:0000313" key="2">
    <source>
        <dbReference type="EMBL" id="KAJ1103871.1"/>
    </source>
</evidence>
<organism evidence="2 3">
    <name type="scientific">Pleurodeles waltl</name>
    <name type="common">Iberian ribbed newt</name>
    <dbReference type="NCBI Taxonomy" id="8319"/>
    <lineage>
        <taxon>Eukaryota</taxon>
        <taxon>Metazoa</taxon>
        <taxon>Chordata</taxon>
        <taxon>Craniata</taxon>
        <taxon>Vertebrata</taxon>
        <taxon>Euteleostomi</taxon>
        <taxon>Amphibia</taxon>
        <taxon>Batrachia</taxon>
        <taxon>Caudata</taxon>
        <taxon>Salamandroidea</taxon>
        <taxon>Salamandridae</taxon>
        <taxon>Pleurodelinae</taxon>
        <taxon>Pleurodeles</taxon>
    </lineage>
</organism>
<keyword evidence="3" id="KW-1185">Reference proteome</keyword>
<evidence type="ECO:0000256" key="1">
    <source>
        <dbReference type="SAM" id="MobiDB-lite"/>
    </source>
</evidence>
<reference evidence="2" key="1">
    <citation type="journal article" date="2022" name="bioRxiv">
        <title>Sequencing and chromosome-scale assembly of the giantPleurodeles waltlgenome.</title>
        <authorList>
            <person name="Brown T."/>
            <person name="Elewa A."/>
            <person name="Iarovenko S."/>
            <person name="Subramanian E."/>
            <person name="Araus A.J."/>
            <person name="Petzold A."/>
            <person name="Susuki M."/>
            <person name="Suzuki K.-i.T."/>
            <person name="Hayashi T."/>
            <person name="Toyoda A."/>
            <person name="Oliveira C."/>
            <person name="Osipova E."/>
            <person name="Leigh N.D."/>
            <person name="Simon A."/>
            <person name="Yun M.H."/>
        </authorList>
    </citation>
    <scope>NUCLEOTIDE SEQUENCE</scope>
    <source>
        <strain evidence="2">20211129_DDA</strain>
        <tissue evidence="2">Liver</tissue>
    </source>
</reference>
<protein>
    <submittedName>
        <fullName evidence="2">Uncharacterized protein</fullName>
    </submittedName>
</protein>
<dbReference type="EMBL" id="JANPWB010000013">
    <property type="protein sequence ID" value="KAJ1103871.1"/>
    <property type="molecule type" value="Genomic_DNA"/>
</dbReference>
<gene>
    <name evidence="2" type="ORF">NDU88_001292</name>
</gene>
<dbReference type="Proteomes" id="UP001066276">
    <property type="component" value="Chromosome 9"/>
</dbReference>